<feature type="transmembrane region" description="Helical" evidence="6">
    <location>
        <begin position="170"/>
        <end position="187"/>
    </location>
</feature>
<organism evidence="7 8">
    <name type="scientific">Phlebiopsis gigantea (strain 11061_1 CR5-6)</name>
    <name type="common">White-rot fungus</name>
    <name type="synonym">Peniophora gigantea</name>
    <dbReference type="NCBI Taxonomy" id="745531"/>
    <lineage>
        <taxon>Eukaryota</taxon>
        <taxon>Fungi</taxon>
        <taxon>Dikarya</taxon>
        <taxon>Basidiomycota</taxon>
        <taxon>Agaricomycotina</taxon>
        <taxon>Agaricomycetes</taxon>
        <taxon>Polyporales</taxon>
        <taxon>Phanerochaetaceae</taxon>
        <taxon>Phlebiopsis</taxon>
    </lineage>
</organism>
<dbReference type="Pfam" id="PF13520">
    <property type="entry name" value="AA_permease_2"/>
    <property type="match status" value="1"/>
</dbReference>
<sequence>MSTKDEILPYQESVEMSPASQEYDDDALLRKMGYTPSFSREFASISTISFAFSIMGLCSSVATTFNTPLLFGGPSSVTWCWIIGSCLCMTLGASVAEILSAYPTCGGIYGASSRLCPSSHRAIMGWIIGWLTILAIVVGLSSTELGLSNMIWAGVAIGRDGDFTPTAGKSVGLCAALLVVHAFLNCLGTRRLAYMTSSFVFINLGTTILIIVVLLAMTPRSEMHTASYVFGIDGIINNAKGWGNGVAFLFGLLSVEWTMTGYDATGHISEEIRRAAYRTPTAIIVSIIGTGLLGWLLNIVLVLCSGPFEDLPGPSDSAFLQILVLRVGKSGGLFLWALVCLTAFVVCLSCVQANSRAFYAFSRDHGLPDGDYFGHIDPTTKTPIRAIWFSAFLGALPGLLDLASPLALNAVYAATAMAFDLAYLVAVVLRRIYADHPEVQFKPGPFYMGDGWFGWTVNTIAVLWTIFVCIIFCMPNELPVNTQNMNYASVITGGVILLAMVWYYLGAKKRYHGPASNVALSTDTRSLEADVKVQ</sequence>
<dbReference type="Proteomes" id="UP000053257">
    <property type="component" value="Unassembled WGS sequence"/>
</dbReference>
<dbReference type="GO" id="GO:0016020">
    <property type="term" value="C:membrane"/>
    <property type="evidence" value="ECO:0007669"/>
    <property type="project" value="UniProtKB-SubCell"/>
</dbReference>
<feature type="transmembrane region" description="Helical" evidence="6">
    <location>
        <begin position="386"/>
        <end position="404"/>
    </location>
</feature>
<feature type="transmembrane region" description="Helical" evidence="6">
    <location>
        <begin position="82"/>
        <end position="102"/>
    </location>
</feature>
<evidence type="ECO:0000313" key="7">
    <source>
        <dbReference type="EMBL" id="KIP02544.1"/>
    </source>
</evidence>
<feature type="transmembrane region" description="Helical" evidence="6">
    <location>
        <begin position="486"/>
        <end position="505"/>
    </location>
</feature>
<keyword evidence="5 6" id="KW-0472">Membrane</keyword>
<dbReference type="STRING" id="745531.A0A0C3NDD5"/>
<feature type="transmembrane region" description="Helical" evidence="6">
    <location>
        <begin position="452"/>
        <end position="474"/>
    </location>
</feature>
<dbReference type="PANTHER" id="PTHR45649">
    <property type="entry name" value="AMINO-ACID PERMEASE BAT1"/>
    <property type="match status" value="1"/>
</dbReference>
<feature type="transmembrane region" description="Helical" evidence="6">
    <location>
        <begin position="42"/>
        <end position="62"/>
    </location>
</feature>
<feature type="transmembrane region" description="Helical" evidence="6">
    <location>
        <begin position="199"/>
        <end position="218"/>
    </location>
</feature>
<feature type="transmembrane region" description="Helical" evidence="6">
    <location>
        <begin position="283"/>
        <end position="308"/>
    </location>
</feature>
<protein>
    <recommendedName>
        <fullName evidence="9">Amino acid permease/ SLC12A domain-containing protein</fullName>
    </recommendedName>
</protein>
<keyword evidence="4 6" id="KW-1133">Transmembrane helix</keyword>
<evidence type="ECO:0000256" key="6">
    <source>
        <dbReference type="SAM" id="Phobius"/>
    </source>
</evidence>
<evidence type="ECO:0000256" key="4">
    <source>
        <dbReference type="ARBA" id="ARBA00022989"/>
    </source>
</evidence>
<feature type="transmembrane region" description="Helical" evidence="6">
    <location>
        <begin position="333"/>
        <end position="353"/>
    </location>
</feature>
<gene>
    <name evidence="7" type="ORF">PHLGIDRAFT_122381</name>
</gene>
<evidence type="ECO:0000256" key="3">
    <source>
        <dbReference type="ARBA" id="ARBA00022692"/>
    </source>
</evidence>
<dbReference type="HOGENOM" id="CLU_004495_0_1_1"/>
<proteinExistence type="predicted"/>
<reference evidence="7 8" key="1">
    <citation type="journal article" date="2014" name="PLoS Genet.">
        <title>Analysis of the Phlebiopsis gigantea genome, transcriptome and secretome provides insight into its pioneer colonization strategies of wood.</title>
        <authorList>
            <person name="Hori C."/>
            <person name="Ishida T."/>
            <person name="Igarashi K."/>
            <person name="Samejima M."/>
            <person name="Suzuki H."/>
            <person name="Master E."/>
            <person name="Ferreira P."/>
            <person name="Ruiz-Duenas F.J."/>
            <person name="Held B."/>
            <person name="Canessa P."/>
            <person name="Larrondo L.F."/>
            <person name="Schmoll M."/>
            <person name="Druzhinina I.S."/>
            <person name="Kubicek C.P."/>
            <person name="Gaskell J.A."/>
            <person name="Kersten P."/>
            <person name="St John F."/>
            <person name="Glasner J."/>
            <person name="Sabat G."/>
            <person name="Splinter BonDurant S."/>
            <person name="Syed K."/>
            <person name="Yadav J."/>
            <person name="Mgbeahuruike A.C."/>
            <person name="Kovalchuk A."/>
            <person name="Asiegbu F.O."/>
            <person name="Lackner G."/>
            <person name="Hoffmeister D."/>
            <person name="Rencoret J."/>
            <person name="Gutierrez A."/>
            <person name="Sun H."/>
            <person name="Lindquist E."/>
            <person name="Barry K."/>
            <person name="Riley R."/>
            <person name="Grigoriev I.V."/>
            <person name="Henrissat B."/>
            <person name="Kues U."/>
            <person name="Berka R.M."/>
            <person name="Martinez A.T."/>
            <person name="Covert S.F."/>
            <person name="Blanchette R.A."/>
            <person name="Cullen D."/>
        </authorList>
    </citation>
    <scope>NUCLEOTIDE SEQUENCE [LARGE SCALE GENOMIC DNA]</scope>
    <source>
        <strain evidence="7 8">11061_1 CR5-6</strain>
    </source>
</reference>
<accession>A0A0C3NDD5</accession>
<keyword evidence="2" id="KW-0813">Transport</keyword>
<dbReference type="Gene3D" id="1.20.1740.10">
    <property type="entry name" value="Amino acid/polyamine transporter I"/>
    <property type="match status" value="1"/>
</dbReference>
<evidence type="ECO:0000256" key="2">
    <source>
        <dbReference type="ARBA" id="ARBA00022448"/>
    </source>
</evidence>
<feature type="transmembrane region" description="Helical" evidence="6">
    <location>
        <begin position="242"/>
        <end position="262"/>
    </location>
</feature>
<keyword evidence="3 6" id="KW-0812">Transmembrane</keyword>
<dbReference type="GO" id="GO:0022857">
    <property type="term" value="F:transmembrane transporter activity"/>
    <property type="evidence" value="ECO:0007669"/>
    <property type="project" value="InterPro"/>
</dbReference>
<dbReference type="EMBL" id="KN840668">
    <property type="protein sequence ID" value="KIP02544.1"/>
    <property type="molecule type" value="Genomic_DNA"/>
</dbReference>
<evidence type="ECO:0008006" key="9">
    <source>
        <dbReference type="Google" id="ProtNLM"/>
    </source>
</evidence>
<name>A0A0C3NDD5_PHLG1</name>
<comment type="subcellular location">
    <subcellularLocation>
        <location evidence="1">Membrane</location>
        <topology evidence="1">Multi-pass membrane protein</topology>
    </subcellularLocation>
</comment>
<feature type="transmembrane region" description="Helical" evidence="6">
    <location>
        <begin position="123"/>
        <end position="142"/>
    </location>
</feature>
<evidence type="ECO:0000313" key="8">
    <source>
        <dbReference type="Proteomes" id="UP000053257"/>
    </source>
</evidence>
<evidence type="ECO:0000256" key="1">
    <source>
        <dbReference type="ARBA" id="ARBA00004141"/>
    </source>
</evidence>
<evidence type="ECO:0000256" key="5">
    <source>
        <dbReference type="ARBA" id="ARBA00023136"/>
    </source>
</evidence>
<keyword evidence="8" id="KW-1185">Reference proteome</keyword>
<dbReference type="AlphaFoldDB" id="A0A0C3NDD5"/>
<dbReference type="InterPro" id="IPR002293">
    <property type="entry name" value="AA/rel_permease1"/>
</dbReference>
<dbReference type="OrthoDB" id="10054429at2759"/>
<dbReference type="PIRSF" id="PIRSF006060">
    <property type="entry name" value="AA_transporter"/>
    <property type="match status" value="1"/>
</dbReference>
<dbReference type="PANTHER" id="PTHR45649:SF9">
    <property type="entry name" value="AMINO-ACID PERMEASE 2"/>
    <property type="match status" value="1"/>
</dbReference>